<comment type="caution">
    <text evidence="1">The sequence shown here is derived from an EMBL/GenBank/DDBJ whole genome shotgun (WGS) entry which is preliminary data.</text>
</comment>
<dbReference type="PATRIC" id="fig|264459.3.peg.1049"/>
<gene>
    <name evidence="1" type="ORF">ALO94_00622</name>
</gene>
<name>A0A0N8T3D6_PSESX</name>
<organism evidence="1 2">
    <name type="scientific">Pseudomonas syringae pv. spinaceae</name>
    <dbReference type="NCBI Taxonomy" id="264459"/>
    <lineage>
        <taxon>Bacteria</taxon>
        <taxon>Pseudomonadati</taxon>
        <taxon>Pseudomonadota</taxon>
        <taxon>Gammaproteobacteria</taxon>
        <taxon>Pseudomonadales</taxon>
        <taxon>Pseudomonadaceae</taxon>
        <taxon>Pseudomonas</taxon>
        <taxon>Pseudomonas syringae</taxon>
    </lineage>
</organism>
<keyword evidence="1" id="KW-0808">Transferase</keyword>
<dbReference type="AlphaFoldDB" id="A0A0N8T3D6"/>
<dbReference type="Proteomes" id="UP000050384">
    <property type="component" value="Unassembled WGS sequence"/>
</dbReference>
<reference evidence="1 2" key="1">
    <citation type="submission" date="2015-09" db="EMBL/GenBank/DDBJ databases">
        <title>Genome announcement of multiple Pseudomonas syringae strains.</title>
        <authorList>
            <person name="Thakur S."/>
            <person name="Wang P.W."/>
            <person name="Gong Y."/>
            <person name="Weir B.S."/>
            <person name="Guttman D.S."/>
        </authorList>
    </citation>
    <scope>NUCLEOTIDE SEQUENCE [LARGE SCALE GENOMIC DNA]</scope>
    <source>
        <strain evidence="1 2">ICMP16929</strain>
    </source>
</reference>
<dbReference type="GO" id="GO:0016740">
    <property type="term" value="F:transferase activity"/>
    <property type="evidence" value="ECO:0007669"/>
    <property type="project" value="UniProtKB-KW"/>
</dbReference>
<protein>
    <submittedName>
        <fullName evidence="1">Putative acetyltransferase</fullName>
    </submittedName>
</protein>
<proteinExistence type="predicted"/>
<evidence type="ECO:0000313" key="2">
    <source>
        <dbReference type="Proteomes" id="UP000050384"/>
    </source>
</evidence>
<dbReference type="EMBL" id="LJRI01000898">
    <property type="protein sequence ID" value="KPY85296.1"/>
    <property type="molecule type" value="Genomic_DNA"/>
</dbReference>
<sequence>MCYLEGRIDQAVWGTKVMNHKLNTYGVSIVERPKVKAIKKLDLGGDSGKQIVYSETKLVLRTHKKTFKKLADM</sequence>
<accession>A0A0N8T3D6</accession>
<evidence type="ECO:0000313" key="1">
    <source>
        <dbReference type="EMBL" id="KPY85296.1"/>
    </source>
</evidence>